<dbReference type="EMBL" id="CP003154">
    <property type="protein sequence ID" value="AFL76415.1"/>
    <property type="molecule type" value="Genomic_DNA"/>
</dbReference>
<accession>I3YHE7</accession>
<dbReference type="RefSeq" id="WP_014780783.1">
    <property type="nucleotide sequence ID" value="NC_018012.1"/>
</dbReference>
<sequence>MNPIETLRLDCPWCAAPIDIDVDISPGNQSYVEDCQVCCAPMVVTVRLDEDPDAELLVTLAREGD</sequence>
<protein>
    <recommendedName>
        <fullName evidence="3">Cysteine-rich CPXCG</fullName>
    </recommendedName>
</protein>
<gene>
    <name evidence="1" type="ordered locus">Thivi_4624</name>
</gene>
<dbReference type="KEGG" id="tvi:Thivi_4624"/>
<dbReference type="AlphaFoldDB" id="I3YHE7"/>
<name>I3YHE7_THIV6</name>
<reference evidence="1 2" key="1">
    <citation type="submission" date="2012-06" db="EMBL/GenBank/DDBJ databases">
        <title>Complete sequence of Thiocystis violascens DSM 198.</title>
        <authorList>
            <consortium name="US DOE Joint Genome Institute"/>
            <person name="Lucas S."/>
            <person name="Han J."/>
            <person name="Lapidus A."/>
            <person name="Cheng J.-F."/>
            <person name="Goodwin L."/>
            <person name="Pitluck S."/>
            <person name="Peters L."/>
            <person name="Ovchinnikova G."/>
            <person name="Teshima H."/>
            <person name="Detter J.C."/>
            <person name="Han C."/>
            <person name="Tapia R."/>
            <person name="Land M."/>
            <person name="Hauser L."/>
            <person name="Kyrpides N."/>
            <person name="Ivanova N."/>
            <person name="Pagani I."/>
            <person name="Vogl K."/>
            <person name="Liu Z."/>
            <person name="Frigaard N.-U."/>
            <person name="Bryant D."/>
            <person name="Woyke T."/>
        </authorList>
    </citation>
    <scope>NUCLEOTIDE SEQUENCE [LARGE SCALE GENOMIC DNA]</scope>
    <source>
        <strain evidence="2">ATCC 17096 / DSM 198 / 6111</strain>
    </source>
</reference>
<dbReference type="Pfam" id="PF14255">
    <property type="entry name" value="Zn_ribbon_21"/>
    <property type="match status" value="1"/>
</dbReference>
<dbReference type="Proteomes" id="UP000006062">
    <property type="component" value="Chromosome"/>
</dbReference>
<proteinExistence type="predicted"/>
<organism evidence="1 2">
    <name type="scientific">Thiocystis violascens (strain ATCC 17096 / DSM 198 / 6111)</name>
    <name type="common">Chromatium violascens</name>
    <dbReference type="NCBI Taxonomy" id="765911"/>
    <lineage>
        <taxon>Bacteria</taxon>
        <taxon>Pseudomonadati</taxon>
        <taxon>Pseudomonadota</taxon>
        <taxon>Gammaproteobacteria</taxon>
        <taxon>Chromatiales</taxon>
        <taxon>Chromatiaceae</taxon>
        <taxon>Thiocystis</taxon>
    </lineage>
</organism>
<evidence type="ECO:0000313" key="1">
    <source>
        <dbReference type="EMBL" id="AFL76415.1"/>
    </source>
</evidence>
<dbReference type="InterPro" id="IPR025990">
    <property type="entry name" value="zinc_ribbon_bacterial"/>
</dbReference>
<dbReference type="STRING" id="765911.Thivi_4624"/>
<dbReference type="OrthoDB" id="9814566at2"/>
<dbReference type="PIRSF" id="PIRSF037225">
    <property type="entry name" value="UCP037225"/>
    <property type="match status" value="1"/>
</dbReference>
<evidence type="ECO:0008006" key="3">
    <source>
        <dbReference type="Google" id="ProtNLM"/>
    </source>
</evidence>
<keyword evidence="2" id="KW-1185">Reference proteome</keyword>
<evidence type="ECO:0000313" key="2">
    <source>
        <dbReference type="Proteomes" id="UP000006062"/>
    </source>
</evidence>
<dbReference type="HOGENOM" id="CLU_189936_1_0_6"/>
<dbReference type="eggNOG" id="ENOG5032APE">
    <property type="taxonomic scope" value="Bacteria"/>
</dbReference>
<dbReference type="InterPro" id="IPR017143">
    <property type="entry name" value="UCP037225"/>
</dbReference>